<proteinExistence type="predicted"/>
<keyword evidence="1" id="KW-1133">Transmembrane helix</keyword>
<feature type="transmembrane region" description="Helical" evidence="1">
    <location>
        <begin position="6"/>
        <end position="25"/>
    </location>
</feature>
<dbReference type="Proteomes" id="UP000001740">
    <property type="component" value="Chromosome"/>
</dbReference>
<gene>
    <name evidence="2" type="ordered locus">PXO_05731</name>
</gene>
<name>A0A0K0GPK3_XANOP</name>
<reference evidence="2 3" key="1">
    <citation type="journal article" date="2008" name="BMC Genomics">
        <title>Genome sequence and rapid evolution of the rice pathogen Xanthomonas oryzae pv. oryzae PXO99A.</title>
        <authorList>
            <person name="Salzberg S.L."/>
            <person name="Sommer D.D."/>
            <person name="Schatz M.C."/>
            <person name="Phillippy A.M."/>
            <person name="Rabinowicz P.D."/>
            <person name="Tsuge S."/>
            <person name="Furutani A."/>
            <person name="Ochiai H."/>
            <person name="Delcher A.L."/>
            <person name="Kelley D."/>
            <person name="Madupu R."/>
            <person name="Puiu D."/>
            <person name="Radune D."/>
            <person name="Shumway M."/>
            <person name="Trapnell C."/>
            <person name="Aparna G."/>
            <person name="Jha G."/>
            <person name="Pandey A."/>
            <person name="Patil P.B."/>
            <person name="Ishihara H."/>
            <person name="Meyer D.F."/>
            <person name="Szurek B."/>
            <person name="Verdier V."/>
            <person name="Koebnik R."/>
            <person name="Dow J.M."/>
            <person name="Ryan R.P."/>
            <person name="Hirata H."/>
            <person name="Tsuyumu S."/>
            <person name="Won Lee S."/>
            <person name="Seo Y.S."/>
            <person name="Sriariyanum M."/>
            <person name="Ronald P.C."/>
            <person name="Sonti R.V."/>
            <person name="Van Sluys M.A."/>
            <person name="Leach J.E."/>
            <person name="White F.F."/>
            <person name="Bogdanove A.J."/>
        </authorList>
    </citation>
    <scope>NUCLEOTIDE SEQUENCE [LARGE SCALE GENOMIC DNA]</scope>
    <source>
        <strain evidence="2 3">PXO99A</strain>
    </source>
</reference>
<dbReference type="HOGENOM" id="CLU_2739097_0_0_6"/>
<keyword evidence="1" id="KW-0812">Transmembrane</keyword>
<evidence type="ECO:0000256" key="1">
    <source>
        <dbReference type="SAM" id="Phobius"/>
    </source>
</evidence>
<accession>A0A0K0GPK3</accession>
<protein>
    <submittedName>
        <fullName evidence="2">Uncharacterized protein</fullName>
    </submittedName>
</protein>
<dbReference type="EMBL" id="CP000967">
    <property type="protein sequence ID" value="ACD60723.1"/>
    <property type="molecule type" value="Genomic_DNA"/>
</dbReference>
<evidence type="ECO:0000313" key="2">
    <source>
        <dbReference type="EMBL" id="ACD60723.1"/>
    </source>
</evidence>
<keyword evidence="1" id="KW-0472">Membrane</keyword>
<sequence length="71" mass="8086">MVGAKWFYLAVGVVALVALSSKVLYADPWRFAKNLLSQPWPRNVLAVDNGHREVLPNLLRLAELRWLDGNR</sequence>
<dbReference type="KEGG" id="xop:PXO_05731"/>
<evidence type="ECO:0000313" key="3">
    <source>
        <dbReference type="Proteomes" id="UP000001740"/>
    </source>
</evidence>
<dbReference type="AlphaFoldDB" id="A0A0K0GPK3"/>
<organism evidence="2 3">
    <name type="scientific">Xanthomonas oryzae pv. oryzae (strain PXO99A)</name>
    <dbReference type="NCBI Taxonomy" id="360094"/>
    <lineage>
        <taxon>Bacteria</taxon>
        <taxon>Pseudomonadati</taxon>
        <taxon>Pseudomonadota</taxon>
        <taxon>Gammaproteobacteria</taxon>
        <taxon>Lysobacterales</taxon>
        <taxon>Lysobacteraceae</taxon>
        <taxon>Xanthomonas</taxon>
    </lineage>
</organism>